<dbReference type="Proteomes" id="UP001552299">
    <property type="component" value="Unassembled WGS sequence"/>
</dbReference>
<dbReference type="PANTHER" id="PTHR31286:SF99">
    <property type="entry name" value="DUF4283 DOMAIN-CONTAINING PROTEIN"/>
    <property type="match status" value="1"/>
</dbReference>
<dbReference type="Pfam" id="PF03372">
    <property type="entry name" value="Exo_endo_phos"/>
    <property type="match status" value="1"/>
</dbReference>
<evidence type="ECO:0000313" key="4">
    <source>
        <dbReference type="Proteomes" id="UP001552299"/>
    </source>
</evidence>
<dbReference type="Pfam" id="PF14392">
    <property type="entry name" value="zf-CCHC_4"/>
    <property type="match status" value="1"/>
</dbReference>
<dbReference type="Pfam" id="PF13966">
    <property type="entry name" value="zf-RVT"/>
    <property type="match status" value="1"/>
</dbReference>
<keyword evidence="1" id="KW-0863">Zinc-finger</keyword>
<dbReference type="SUPFAM" id="SSF56219">
    <property type="entry name" value="DNase I-like"/>
    <property type="match status" value="1"/>
</dbReference>
<name>A0ABD0UKL0_DENTH</name>
<dbReference type="GO" id="GO:0008270">
    <property type="term" value="F:zinc ion binding"/>
    <property type="evidence" value="ECO:0007669"/>
    <property type="project" value="UniProtKB-KW"/>
</dbReference>
<dbReference type="PROSITE" id="PS50158">
    <property type="entry name" value="ZF_CCHC"/>
    <property type="match status" value="1"/>
</dbReference>
<dbReference type="InterPro" id="IPR005135">
    <property type="entry name" value="Endo/exonuclease/phosphatase"/>
</dbReference>
<dbReference type="InterPro" id="IPR036691">
    <property type="entry name" value="Endo/exonu/phosph_ase_sf"/>
</dbReference>
<dbReference type="InterPro" id="IPR025836">
    <property type="entry name" value="Zn_knuckle_CX2CX4HX4C"/>
</dbReference>
<keyword evidence="1" id="KW-0862">Zinc</keyword>
<evidence type="ECO:0000259" key="2">
    <source>
        <dbReference type="PROSITE" id="PS50158"/>
    </source>
</evidence>
<dbReference type="Gene3D" id="3.60.10.10">
    <property type="entry name" value="Endonuclease/exonuclease/phosphatase"/>
    <property type="match status" value="1"/>
</dbReference>
<proteinExistence type="predicted"/>
<keyword evidence="1" id="KW-0479">Metal-binding</keyword>
<reference evidence="3 4" key="1">
    <citation type="journal article" date="2024" name="Plant Biotechnol. J.">
        <title>Dendrobium thyrsiflorum genome and its molecular insights into genes involved in important horticultural traits.</title>
        <authorList>
            <person name="Chen B."/>
            <person name="Wang J.Y."/>
            <person name="Zheng P.J."/>
            <person name="Li K.L."/>
            <person name="Liang Y.M."/>
            <person name="Chen X.F."/>
            <person name="Zhang C."/>
            <person name="Zhao X."/>
            <person name="He X."/>
            <person name="Zhang G.Q."/>
            <person name="Liu Z.J."/>
            <person name="Xu Q."/>
        </authorList>
    </citation>
    <scope>NUCLEOTIDE SEQUENCE [LARGE SCALE GENOMIC DNA]</scope>
    <source>
        <strain evidence="3">GZMU011</strain>
    </source>
</reference>
<dbReference type="InterPro" id="IPR026960">
    <property type="entry name" value="RVT-Znf"/>
</dbReference>
<evidence type="ECO:0000256" key="1">
    <source>
        <dbReference type="PROSITE-ProRule" id="PRU00047"/>
    </source>
</evidence>
<gene>
    <name evidence="3" type="ORF">M5K25_018983</name>
</gene>
<accession>A0ABD0UKL0</accession>
<comment type="caution">
    <text evidence="3">The sequence shown here is derived from an EMBL/GenBank/DDBJ whole genome shotgun (WGS) entry which is preliminary data.</text>
</comment>
<protein>
    <recommendedName>
        <fullName evidence="2">CCHC-type domain-containing protein</fullName>
    </recommendedName>
</protein>
<dbReference type="PANTHER" id="PTHR31286">
    <property type="entry name" value="GLYCINE-RICH CELL WALL STRUCTURAL PROTEIN 1.8-LIKE"/>
    <property type="match status" value="1"/>
</dbReference>
<dbReference type="InterPro" id="IPR025558">
    <property type="entry name" value="DUF4283"/>
</dbReference>
<dbReference type="InterPro" id="IPR001878">
    <property type="entry name" value="Znf_CCHC"/>
</dbReference>
<dbReference type="Pfam" id="PF14111">
    <property type="entry name" value="DUF4283"/>
    <property type="match status" value="1"/>
</dbReference>
<keyword evidence="4" id="KW-1185">Reference proteome</keyword>
<evidence type="ECO:0000313" key="3">
    <source>
        <dbReference type="EMBL" id="KAL0910886.1"/>
    </source>
</evidence>
<sequence>MFKMAHAIAPWGTLHHGALFAVDKYVNAIGDMAAALRLPLSPFQKVIPPMGKVNGVLSVSKPDCLQGFQREEDIRNRRLKGELIIEEGKCIPDYKFKQVTGKGKGIAIDFDCKTPPARHLLYQDHDASTSGMNIFVNKYGNSNAIPTLGSKINAISPSPINKNFHTGSNDNSVSNVVSVDSISANAAKVPVDLPVKNPEVVNVPNPWTKKQFIKINFCKNNVRLSEDGLAVKLVESAEIANASKLDCSLVTKVFGKGLPPHSVAWELRRQWKRFGQFHFTTLGEGWYLCSFKTMEAMEEVMSGGPWFINNHIIGLERWTVDFSSSSLNGLSSPVWIRLPNLPLQCWDEENVALIASMVGVPLLLDGHMFLWGRREFARVCVRIDLDKPLPLGVWVDGMAGRFFQKVEYERIPSLCFNCGMVGHEKDSCTNKISLAKDTTNSSIDINVRDQAAKRQSLGAQSYGPWLHAKSIRRVPLKKSLSKVSDKALNRGKPVVEKHIRSLNPGKEVCSVDFKFCNEPTVNSKAPVAASIQPEVLETFHDKSLFAADQEESNRASVPEVADSVEVSVTVEGDSAASKIPRDSGNILNIEKGISIVEAVKQDDSEGKGISSSLSNALVFNKAKLSKEVKSLGPIDKLPRRKRKDGVGVQETSLYLKEVVRDNEVFFAGLVETKVSSLVREDINKLVGVEWDFFHHPANGLSGGILIVWKRSEGYFEVLGDHSQVDLGSFHSFKAGSWQVATIYGSKDLVIRRSLWESIDKFLVDDTPSIIGGDFNCILSKEDKRGGKRFSFSQGPKEMKQFLASNDLHEVVFIGPRFTWCNNKEGRSRIWERLDRCMINSVALQQVPHAFVKHLARVASDHSPIALKINEAYKGSQRSFRFENVWRSYPASWNVVLKAWNRKLNVWDSRSLSLAGKVLLIKSSLLSLPIFLSSITLVPKSILQNVDKLCRDFLWNKDNARKGLHYIAWDDICKPKVLGGMGIHSATAKTGPLRSRITWRFIQNPNSFCNRIIISKYGDNVWKDKCRRGQSSSWKILLDGALYLKNIVRWKISNGTKVNALEDTWILDKPISKWPTFVNCNDLSDQTVDNLLSEDRSWNKQILLNLFNPVLMNIIISTKLFPEETEDKIELVNHHTGKSITALAYEARTELACSGCVGNSPVFLNYFKKFKLLPKVEIFWWRLCKNGIPTNSFLLNRGLIQTGFCPCDCKELENPEHVAVHCLQLHKIINRINGLGFRVPSFDSLSNCLNELKRNWDANLLRESELTWRPPPLDWIKINVDATLQRSYNANIGAIIRDHKGRFLYAFGCWIVEVDGHYDGVDENANNHHSHWLISHIPPSMSNANMVGGDESQSMVDNDSTPKIVDQVARLMEQLISVMEWMRMRTISSS</sequence>
<dbReference type="EMBL" id="JANQDX010000015">
    <property type="protein sequence ID" value="KAL0910886.1"/>
    <property type="molecule type" value="Genomic_DNA"/>
</dbReference>
<feature type="domain" description="CCHC-type" evidence="2">
    <location>
        <begin position="415"/>
        <end position="430"/>
    </location>
</feature>
<organism evidence="3 4">
    <name type="scientific">Dendrobium thyrsiflorum</name>
    <name type="common">Pinecone-like raceme dendrobium</name>
    <name type="synonym">Orchid</name>
    <dbReference type="NCBI Taxonomy" id="117978"/>
    <lineage>
        <taxon>Eukaryota</taxon>
        <taxon>Viridiplantae</taxon>
        <taxon>Streptophyta</taxon>
        <taxon>Embryophyta</taxon>
        <taxon>Tracheophyta</taxon>
        <taxon>Spermatophyta</taxon>
        <taxon>Magnoliopsida</taxon>
        <taxon>Liliopsida</taxon>
        <taxon>Asparagales</taxon>
        <taxon>Orchidaceae</taxon>
        <taxon>Epidendroideae</taxon>
        <taxon>Malaxideae</taxon>
        <taxon>Dendrobiinae</taxon>
        <taxon>Dendrobium</taxon>
    </lineage>
</organism>
<dbReference type="InterPro" id="IPR040256">
    <property type="entry name" value="At4g02000-like"/>
</dbReference>